<keyword evidence="1" id="KW-0812">Transmembrane</keyword>
<name>A0A5C6ZIV6_9FLAO</name>
<keyword evidence="1" id="KW-1133">Transmembrane helix</keyword>
<evidence type="ECO:0000313" key="3">
    <source>
        <dbReference type="EMBL" id="TXD88579.1"/>
    </source>
</evidence>
<dbReference type="Pfam" id="PF13239">
    <property type="entry name" value="2TM"/>
    <property type="match status" value="1"/>
</dbReference>
<feature type="domain" description="2TM" evidence="2">
    <location>
        <begin position="27"/>
        <end position="109"/>
    </location>
</feature>
<proteinExistence type="predicted"/>
<gene>
    <name evidence="3" type="ORF">ESY86_12230</name>
</gene>
<dbReference type="Proteomes" id="UP000321578">
    <property type="component" value="Unassembled WGS sequence"/>
</dbReference>
<dbReference type="EMBL" id="VORO01000013">
    <property type="protein sequence ID" value="TXD88579.1"/>
    <property type="molecule type" value="Genomic_DNA"/>
</dbReference>
<dbReference type="AlphaFoldDB" id="A0A5C6ZIV6"/>
<accession>A0A5C6ZIV6</accession>
<sequence>MDKDRRNHLSALTTSDSNLDRDLYELASKRVERLKGFYIHLSVYVVVNLLIVVSNINDLEPGESYFKWQNFITLGFWGIGILAHSASVFIPNLLFNSNWEARKMQEFMDKEVEQQRWE</sequence>
<evidence type="ECO:0000259" key="2">
    <source>
        <dbReference type="Pfam" id="PF13239"/>
    </source>
</evidence>
<evidence type="ECO:0000313" key="4">
    <source>
        <dbReference type="Proteomes" id="UP000321578"/>
    </source>
</evidence>
<evidence type="ECO:0000256" key="1">
    <source>
        <dbReference type="SAM" id="Phobius"/>
    </source>
</evidence>
<organism evidence="3 4">
    <name type="scientific">Subsaximicrobium wynnwilliamsii</name>
    <dbReference type="NCBI Taxonomy" id="291179"/>
    <lineage>
        <taxon>Bacteria</taxon>
        <taxon>Pseudomonadati</taxon>
        <taxon>Bacteroidota</taxon>
        <taxon>Flavobacteriia</taxon>
        <taxon>Flavobacteriales</taxon>
        <taxon>Flavobacteriaceae</taxon>
        <taxon>Subsaximicrobium</taxon>
    </lineage>
</organism>
<keyword evidence="1" id="KW-0472">Membrane</keyword>
<keyword evidence="4" id="KW-1185">Reference proteome</keyword>
<dbReference type="InterPro" id="IPR025698">
    <property type="entry name" value="2TM_dom"/>
</dbReference>
<protein>
    <submittedName>
        <fullName evidence="3">2TM domain-containing protein</fullName>
    </submittedName>
</protein>
<reference evidence="3 4" key="1">
    <citation type="submission" date="2019-08" db="EMBL/GenBank/DDBJ databases">
        <title>Genomes of Subsaximicrobium wynnwilliamsii strains.</title>
        <authorList>
            <person name="Bowman J.P."/>
        </authorList>
    </citation>
    <scope>NUCLEOTIDE SEQUENCE [LARGE SCALE GENOMIC DNA]</scope>
    <source>
        <strain evidence="3 4">2-80-2</strain>
    </source>
</reference>
<comment type="caution">
    <text evidence="3">The sequence shown here is derived from an EMBL/GenBank/DDBJ whole genome shotgun (WGS) entry which is preliminary data.</text>
</comment>
<feature type="transmembrane region" description="Helical" evidence="1">
    <location>
        <begin position="76"/>
        <end position="95"/>
    </location>
</feature>
<dbReference type="OrthoDB" id="1495672at2"/>
<feature type="transmembrane region" description="Helical" evidence="1">
    <location>
        <begin position="37"/>
        <end position="56"/>
    </location>
</feature>